<organism evidence="1 2">
    <name type="scientific">Austropuccinia psidii MF-1</name>
    <dbReference type="NCBI Taxonomy" id="1389203"/>
    <lineage>
        <taxon>Eukaryota</taxon>
        <taxon>Fungi</taxon>
        <taxon>Dikarya</taxon>
        <taxon>Basidiomycota</taxon>
        <taxon>Pucciniomycotina</taxon>
        <taxon>Pucciniomycetes</taxon>
        <taxon>Pucciniales</taxon>
        <taxon>Sphaerophragmiaceae</taxon>
        <taxon>Austropuccinia</taxon>
    </lineage>
</organism>
<dbReference type="EMBL" id="AVOT02009775">
    <property type="protein sequence ID" value="MBW0488809.1"/>
    <property type="molecule type" value="Genomic_DNA"/>
</dbReference>
<proteinExistence type="predicted"/>
<gene>
    <name evidence="1" type="ORF">O181_028524</name>
</gene>
<dbReference type="Proteomes" id="UP000765509">
    <property type="component" value="Unassembled WGS sequence"/>
</dbReference>
<sequence>MSVSTRLKKAVDNDTDNKPLSNEEVYALLNSLKAEFMSLKSACTSDSAKMQSLHMVLSSPPPASSPYHLTAWLTSSTYKCFIQEPYQASDCFEPLRSDGTNFLEWVASLNWVLCIAFNSNMSVDNSPSLLNNRTPQENREISHFI</sequence>
<reference evidence="1" key="1">
    <citation type="submission" date="2021-03" db="EMBL/GenBank/DDBJ databases">
        <title>Draft genome sequence of rust myrtle Austropuccinia psidii MF-1, a brazilian biotype.</title>
        <authorList>
            <person name="Quecine M.C."/>
            <person name="Pachon D.M.R."/>
            <person name="Bonatelli M.L."/>
            <person name="Correr F.H."/>
            <person name="Franceschini L.M."/>
            <person name="Leite T.F."/>
            <person name="Margarido G.R.A."/>
            <person name="Almeida C.A."/>
            <person name="Ferrarezi J.A."/>
            <person name="Labate C.A."/>
        </authorList>
    </citation>
    <scope>NUCLEOTIDE SEQUENCE</scope>
    <source>
        <strain evidence="1">MF-1</strain>
    </source>
</reference>
<name>A0A9Q3CQU4_9BASI</name>
<evidence type="ECO:0000313" key="2">
    <source>
        <dbReference type="Proteomes" id="UP000765509"/>
    </source>
</evidence>
<evidence type="ECO:0000313" key="1">
    <source>
        <dbReference type="EMBL" id="MBW0488809.1"/>
    </source>
</evidence>
<protein>
    <submittedName>
        <fullName evidence="1">Uncharacterized protein</fullName>
    </submittedName>
</protein>
<comment type="caution">
    <text evidence="1">The sequence shown here is derived from an EMBL/GenBank/DDBJ whole genome shotgun (WGS) entry which is preliminary data.</text>
</comment>
<dbReference type="AlphaFoldDB" id="A0A9Q3CQU4"/>
<accession>A0A9Q3CQU4</accession>
<keyword evidence="2" id="KW-1185">Reference proteome</keyword>